<evidence type="ECO:0000256" key="2">
    <source>
        <dbReference type="ARBA" id="ARBA00022692"/>
    </source>
</evidence>
<dbReference type="InterPro" id="IPR010432">
    <property type="entry name" value="RDD"/>
</dbReference>
<dbReference type="AlphaFoldDB" id="A0A518GK11"/>
<accession>A0A518GK11</accession>
<dbReference type="EMBL" id="CP036299">
    <property type="protein sequence ID" value="QDV28924.1"/>
    <property type="molecule type" value="Genomic_DNA"/>
</dbReference>
<keyword evidence="8" id="KW-1185">Reference proteome</keyword>
<comment type="subcellular location">
    <subcellularLocation>
        <location evidence="1">Membrane</location>
        <topology evidence="1">Multi-pass membrane protein</topology>
    </subcellularLocation>
</comment>
<keyword evidence="4 5" id="KW-0472">Membrane</keyword>
<evidence type="ECO:0000256" key="4">
    <source>
        <dbReference type="ARBA" id="ARBA00023136"/>
    </source>
</evidence>
<dbReference type="PANTHER" id="PTHR38480">
    <property type="entry name" value="SLR0254 PROTEIN"/>
    <property type="match status" value="1"/>
</dbReference>
<protein>
    <submittedName>
        <fullName evidence="7">RDD family protein</fullName>
    </submittedName>
</protein>
<reference evidence="7 8" key="1">
    <citation type="submission" date="2019-02" db="EMBL/GenBank/DDBJ databases">
        <title>Deep-cultivation of Planctomycetes and their phenomic and genomic characterization uncovers novel biology.</title>
        <authorList>
            <person name="Wiegand S."/>
            <person name="Jogler M."/>
            <person name="Boedeker C."/>
            <person name="Pinto D."/>
            <person name="Vollmers J."/>
            <person name="Rivas-Marin E."/>
            <person name="Kohn T."/>
            <person name="Peeters S.H."/>
            <person name="Heuer A."/>
            <person name="Rast P."/>
            <person name="Oberbeckmann S."/>
            <person name="Bunk B."/>
            <person name="Jeske O."/>
            <person name="Meyerdierks A."/>
            <person name="Storesund J.E."/>
            <person name="Kallscheuer N."/>
            <person name="Luecker S."/>
            <person name="Lage O.M."/>
            <person name="Pohl T."/>
            <person name="Merkel B.J."/>
            <person name="Hornburger P."/>
            <person name="Mueller R.-W."/>
            <person name="Bruemmer F."/>
            <person name="Labrenz M."/>
            <person name="Spormann A.M."/>
            <person name="Op den Camp H."/>
            <person name="Overmann J."/>
            <person name="Amann R."/>
            <person name="Jetten M.S.M."/>
            <person name="Mascher T."/>
            <person name="Medema M.H."/>
            <person name="Devos D.P."/>
            <person name="Kaster A.-K."/>
            <person name="Ovreas L."/>
            <person name="Rohde M."/>
            <person name="Galperin M.Y."/>
            <person name="Jogler C."/>
        </authorList>
    </citation>
    <scope>NUCLEOTIDE SEQUENCE [LARGE SCALE GENOMIC DNA]</scope>
    <source>
        <strain evidence="7 8">Spb1</strain>
    </source>
</reference>
<feature type="transmembrane region" description="Helical" evidence="5">
    <location>
        <begin position="480"/>
        <end position="503"/>
    </location>
</feature>
<evidence type="ECO:0000256" key="3">
    <source>
        <dbReference type="ARBA" id="ARBA00022989"/>
    </source>
</evidence>
<feature type="transmembrane region" description="Helical" evidence="5">
    <location>
        <begin position="527"/>
        <end position="552"/>
    </location>
</feature>
<dbReference type="RefSeq" id="WP_145296047.1">
    <property type="nucleotide sequence ID" value="NZ_CP036299.1"/>
</dbReference>
<evidence type="ECO:0000313" key="7">
    <source>
        <dbReference type="EMBL" id="QDV28924.1"/>
    </source>
</evidence>
<gene>
    <name evidence="7" type="ORF">Spb1_07900</name>
</gene>
<feature type="transmembrane region" description="Helical" evidence="5">
    <location>
        <begin position="29"/>
        <end position="51"/>
    </location>
</feature>
<dbReference type="Proteomes" id="UP000315349">
    <property type="component" value="Chromosome"/>
</dbReference>
<dbReference type="OrthoDB" id="207942at2"/>
<feature type="transmembrane region" description="Helical" evidence="5">
    <location>
        <begin position="589"/>
        <end position="608"/>
    </location>
</feature>
<feature type="transmembrane region" description="Helical" evidence="5">
    <location>
        <begin position="438"/>
        <end position="459"/>
    </location>
</feature>
<evidence type="ECO:0000256" key="1">
    <source>
        <dbReference type="ARBA" id="ARBA00004141"/>
    </source>
</evidence>
<evidence type="ECO:0000259" key="6">
    <source>
        <dbReference type="Pfam" id="PF06271"/>
    </source>
</evidence>
<dbReference type="KEGG" id="peh:Spb1_07900"/>
<sequence>MSSSQISPESVPFSNPPPLGYRSEQGRKVYIGLMIAFAIVTVAGPFAIQFFEQFRMQRQFEKGFTVVRSFKPMLSARWGDFLVVGTEDQYVGGVGGMSVRGSLMAFSLKDGSSVKLPMEANGDIARPLADSAALAVIANDQQVYVITNDTLYRVEKIEGGISVERETQFDVVASGPGEVESDAMLIRGRPVCRYSTSILSLEGKPELLLGIWRIDDDLIRYAMSLNLPEFMTPANEPPAGNEEEPVIVAPPEGDLVVSTNNLHVKTASLGTNVYLVVSLDGKTVYRSMEADQFLKLDEPEADQAPKPNPATTNPADWETLDVPADLLPLTILPSSNVTRLVMRDVNGQFYSVYERTTEGWSAEPRLVTRADLEVNTDGEVFAVPGASDDTIVFITNDVAHGLRMHPLINGELQKPIKLAGWAAQPAVAYYLGIIQWNMIFGFSVLIFIGLVPTILMAMFRTNQLELSDQTVEMASILRRGIARTFDFMIFSIPPYALAGYYIYQMDWSAVIGTFQNGNMVEKELTQWAIWALVVGLGYFSYFLIVFLMYCWVEGTWGTTPGKFLCRIETLRTTLRPCGFFRSILRNAAILIDGFFNYVVGVMLIGLQYKWQRVGDLLADTVVVRTYRPRNTFDDLSGQSNT</sequence>
<dbReference type="GO" id="GO:0016020">
    <property type="term" value="C:membrane"/>
    <property type="evidence" value="ECO:0007669"/>
    <property type="project" value="UniProtKB-SubCell"/>
</dbReference>
<keyword evidence="2 5" id="KW-0812">Transmembrane</keyword>
<organism evidence="7 8">
    <name type="scientific">Planctopirus ephydatiae</name>
    <dbReference type="NCBI Taxonomy" id="2528019"/>
    <lineage>
        <taxon>Bacteria</taxon>
        <taxon>Pseudomonadati</taxon>
        <taxon>Planctomycetota</taxon>
        <taxon>Planctomycetia</taxon>
        <taxon>Planctomycetales</taxon>
        <taxon>Planctomycetaceae</taxon>
        <taxon>Planctopirus</taxon>
    </lineage>
</organism>
<name>A0A518GK11_9PLAN</name>
<keyword evidence="3 5" id="KW-1133">Transmembrane helix</keyword>
<dbReference type="Pfam" id="PF06271">
    <property type="entry name" value="RDD"/>
    <property type="match status" value="1"/>
</dbReference>
<proteinExistence type="predicted"/>
<feature type="domain" description="RDD" evidence="6">
    <location>
        <begin position="474"/>
        <end position="618"/>
    </location>
</feature>
<evidence type="ECO:0000256" key="5">
    <source>
        <dbReference type="SAM" id="Phobius"/>
    </source>
</evidence>
<evidence type="ECO:0000313" key="8">
    <source>
        <dbReference type="Proteomes" id="UP000315349"/>
    </source>
</evidence>
<dbReference type="PANTHER" id="PTHR38480:SF1">
    <property type="entry name" value="SLR0254 PROTEIN"/>
    <property type="match status" value="1"/>
</dbReference>